<dbReference type="OrthoDB" id="3253976at2759"/>
<name>A0A166SV94_9AGAM</name>
<accession>A0A166SV94</accession>
<evidence type="ECO:0000313" key="1">
    <source>
        <dbReference type="EMBL" id="KZP29889.1"/>
    </source>
</evidence>
<dbReference type="EMBL" id="KV417496">
    <property type="protein sequence ID" value="KZP29889.1"/>
    <property type="molecule type" value="Genomic_DNA"/>
</dbReference>
<proteinExistence type="predicted"/>
<sequence>MAQIIRSAKSGSDCGTSELLAFDIRVEEKTNARFFGQPLPADVNISSVIFSHLDEPQNATKSESDLFAYLEDAMTITPDEESFITDFVVQILKLMGFDASRRGRFLSRCADRKWARRRMSALWREDQVEIFFSLFKKTGNHRGVLLQQQSQATKRSTALIQVKAIIPGITTVGSAPVFYKFPVTQELLTAIITAQYPQDAVVVERLFPPVNNWAAYASEGMKPLNNRLLVLLKHVDNFSLRSYSSSL</sequence>
<gene>
    <name evidence="1" type="ORF">FIBSPDRAFT_1038598</name>
</gene>
<dbReference type="AlphaFoldDB" id="A0A166SV94"/>
<organism evidence="1">
    <name type="scientific">Athelia psychrophila</name>
    <dbReference type="NCBI Taxonomy" id="1759441"/>
    <lineage>
        <taxon>Eukaryota</taxon>
        <taxon>Fungi</taxon>
        <taxon>Dikarya</taxon>
        <taxon>Basidiomycota</taxon>
        <taxon>Agaricomycotina</taxon>
        <taxon>Agaricomycetes</taxon>
        <taxon>Agaricomycetidae</taxon>
        <taxon>Atheliales</taxon>
        <taxon>Atheliaceae</taxon>
        <taxon>Athelia</taxon>
    </lineage>
</organism>
<protein>
    <submittedName>
        <fullName evidence="1">Uncharacterized protein</fullName>
    </submittedName>
</protein>
<reference evidence="1" key="1">
    <citation type="journal article" date="2016" name="Mol. Biol. Evol.">
        <title>Comparative Genomics of Early-Diverging Mushroom-Forming Fungi Provides Insights into the Origins of Lignocellulose Decay Capabilities.</title>
        <authorList>
            <person name="Nagy L.G."/>
            <person name="Riley R."/>
            <person name="Tritt A."/>
            <person name="Adam C."/>
            <person name="Daum C."/>
            <person name="Floudas D."/>
            <person name="Sun H."/>
            <person name="Yadav J.S."/>
            <person name="Pangilinan J."/>
            <person name="Larsson K.H."/>
            <person name="Matsuura K."/>
            <person name="Barry K."/>
            <person name="Labutti K."/>
            <person name="Kuo R."/>
            <person name="Ohm R.A."/>
            <person name="Bhattacharya S.S."/>
            <person name="Shirouzu T."/>
            <person name="Yoshinaga Y."/>
            <person name="Martin F.M."/>
            <person name="Grigoriev I.V."/>
            <person name="Hibbett D.S."/>
        </authorList>
    </citation>
    <scope>NUCLEOTIDE SEQUENCE [LARGE SCALE GENOMIC DNA]</scope>
    <source>
        <strain evidence="1">CBS 109695</strain>
    </source>
</reference>